<keyword evidence="3" id="KW-1185">Reference proteome</keyword>
<dbReference type="EMBL" id="CM001222">
    <property type="protein sequence ID" value="KEH26726.1"/>
    <property type="molecule type" value="Genomic_DNA"/>
</dbReference>
<reference evidence="1 3" key="1">
    <citation type="journal article" date="2011" name="Nature">
        <title>The Medicago genome provides insight into the evolution of rhizobial symbioses.</title>
        <authorList>
            <person name="Young N.D."/>
            <person name="Debelle F."/>
            <person name="Oldroyd G.E."/>
            <person name="Geurts R."/>
            <person name="Cannon S.B."/>
            <person name="Udvardi M.K."/>
            <person name="Benedito V.A."/>
            <person name="Mayer K.F."/>
            <person name="Gouzy J."/>
            <person name="Schoof H."/>
            <person name="Van de Peer Y."/>
            <person name="Proost S."/>
            <person name="Cook D.R."/>
            <person name="Meyers B.C."/>
            <person name="Spannagl M."/>
            <person name="Cheung F."/>
            <person name="De Mita S."/>
            <person name="Krishnakumar V."/>
            <person name="Gundlach H."/>
            <person name="Zhou S."/>
            <person name="Mudge J."/>
            <person name="Bharti A.K."/>
            <person name="Murray J.D."/>
            <person name="Naoumkina M.A."/>
            <person name="Rosen B."/>
            <person name="Silverstein K.A."/>
            <person name="Tang H."/>
            <person name="Rombauts S."/>
            <person name="Zhao P.X."/>
            <person name="Zhou P."/>
            <person name="Barbe V."/>
            <person name="Bardou P."/>
            <person name="Bechner M."/>
            <person name="Bellec A."/>
            <person name="Berger A."/>
            <person name="Berges H."/>
            <person name="Bidwell S."/>
            <person name="Bisseling T."/>
            <person name="Choisne N."/>
            <person name="Couloux A."/>
            <person name="Denny R."/>
            <person name="Deshpande S."/>
            <person name="Dai X."/>
            <person name="Doyle J.J."/>
            <person name="Dudez A.M."/>
            <person name="Farmer A.D."/>
            <person name="Fouteau S."/>
            <person name="Franken C."/>
            <person name="Gibelin C."/>
            <person name="Gish J."/>
            <person name="Goldstein S."/>
            <person name="Gonzalez A.J."/>
            <person name="Green P.J."/>
            <person name="Hallab A."/>
            <person name="Hartog M."/>
            <person name="Hua A."/>
            <person name="Humphray S.J."/>
            <person name="Jeong D.H."/>
            <person name="Jing Y."/>
            <person name="Jocker A."/>
            <person name="Kenton S.M."/>
            <person name="Kim D.J."/>
            <person name="Klee K."/>
            <person name="Lai H."/>
            <person name="Lang C."/>
            <person name="Lin S."/>
            <person name="Macmil S.L."/>
            <person name="Magdelenat G."/>
            <person name="Matthews L."/>
            <person name="McCorrison J."/>
            <person name="Monaghan E.L."/>
            <person name="Mun J.H."/>
            <person name="Najar F.Z."/>
            <person name="Nicholson C."/>
            <person name="Noirot C."/>
            <person name="O'Bleness M."/>
            <person name="Paule C.R."/>
            <person name="Poulain J."/>
            <person name="Prion F."/>
            <person name="Qin B."/>
            <person name="Qu C."/>
            <person name="Retzel E.F."/>
            <person name="Riddle C."/>
            <person name="Sallet E."/>
            <person name="Samain S."/>
            <person name="Samson N."/>
            <person name="Sanders I."/>
            <person name="Saurat O."/>
            <person name="Scarpelli C."/>
            <person name="Schiex T."/>
            <person name="Segurens B."/>
            <person name="Severin A.J."/>
            <person name="Sherrier D.J."/>
            <person name="Shi R."/>
            <person name="Sims S."/>
            <person name="Singer S.R."/>
            <person name="Sinharoy S."/>
            <person name="Sterck L."/>
            <person name="Viollet A."/>
            <person name="Wang B.B."/>
            <person name="Wang K."/>
            <person name="Wang M."/>
            <person name="Wang X."/>
            <person name="Warfsmann J."/>
            <person name="Weissenbach J."/>
            <person name="White D.D."/>
            <person name="White J.D."/>
            <person name="Wiley G.B."/>
            <person name="Wincker P."/>
            <person name="Xing Y."/>
            <person name="Yang L."/>
            <person name="Yao Z."/>
            <person name="Ying F."/>
            <person name="Zhai J."/>
            <person name="Zhou L."/>
            <person name="Zuber A."/>
            <person name="Denarie J."/>
            <person name="Dixon R.A."/>
            <person name="May G.D."/>
            <person name="Schwartz D.C."/>
            <person name="Rogers J."/>
            <person name="Quetier F."/>
            <person name="Town C.D."/>
            <person name="Roe B.A."/>
        </authorList>
    </citation>
    <scope>NUCLEOTIDE SEQUENCE [LARGE SCALE GENOMIC DNA]</scope>
    <source>
        <strain evidence="1">A17</strain>
        <strain evidence="2 3">cv. Jemalong A17</strain>
    </source>
</reference>
<reference evidence="2" key="3">
    <citation type="submission" date="2015-04" db="UniProtKB">
        <authorList>
            <consortium name="EnsemblPlants"/>
        </authorList>
    </citation>
    <scope>IDENTIFICATION</scope>
    <source>
        <strain evidence="2">cv. Jemalong A17</strain>
    </source>
</reference>
<name>A0A072UBA0_MEDTR</name>
<evidence type="ECO:0000313" key="1">
    <source>
        <dbReference type="EMBL" id="KEH26726.1"/>
    </source>
</evidence>
<evidence type="ECO:0000313" key="2">
    <source>
        <dbReference type="EnsemblPlants" id="KEH26726"/>
    </source>
</evidence>
<proteinExistence type="predicted"/>
<dbReference type="HOGENOM" id="CLU_1848103_0_0_1"/>
<dbReference type="EnsemblPlants" id="KEH26726">
    <property type="protein sequence ID" value="KEH26726"/>
    <property type="gene ID" value="MTR_6g472240"/>
</dbReference>
<accession>A0A072UBA0</accession>
<dbReference type="Proteomes" id="UP000002051">
    <property type="component" value="Chromosome 6"/>
</dbReference>
<organism evidence="1 3">
    <name type="scientific">Medicago truncatula</name>
    <name type="common">Barrel medic</name>
    <name type="synonym">Medicago tribuloides</name>
    <dbReference type="NCBI Taxonomy" id="3880"/>
    <lineage>
        <taxon>Eukaryota</taxon>
        <taxon>Viridiplantae</taxon>
        <taxon>Streptophyta</taxon>
        <taxon>Embryophyta</taxon>
        <taxon>Tracheophyta</taxon>
        <taxon>Spermatophyta</taxon>
        <taxon>Magnoliopsida</taxon>
        <taxon>eudicotyledons</taxon>
        <taxon>Gunneridae</taxon>
        <taxon>Pentapetalae</taxon>
        <taxon>rosids</taxon>
        <taxon>fabids</taxon>
        <taxon>Fabales</taxon>
        <taxon>Fabaceae</taxon>
        <taxon>Papilionoideae</taxon>
        <taxon>50 kb inversion clade</taxon>
        <taxon>NPAAA clade</taxon>
        <taxon>Hologalegina</taxon>
        <taxon>IRL clade</taxon>
        <taxon>Trifolieae</taxon>
        <taxon>Medicago</taxon>
    </lineage>
</organism>
<dbReference type="AlphaFoldDB" id="A0A072UBA0"/>
<reference evidence="1 3" key="2">
    <citation type="journal article" date="2014" name="BMC Genomics">
        <title>An improved genome release (version Mt4.0) for the model legume Medicago truncatula.</title>
        <authorList>
            <person name="Tang H."/>
            <person name="Krishnakumar V."/>
            <person name="Bidwell S."/>
            <person name="Rosen B."/>
            <person name="Chan A."/>
            <person name="Zhou S."/>
            <person name="Gentzbittel L."/>
            <person name="Childs K.L."/>
            <person name="Yandell M."/>
            <person name="Gundlach H."/>
            <person name="Mayer K.F."/>
            <person name="Schwartz D.C."/>
            <person name="Town C.D."/>
        </authorList>
    </citation>
    <scope>GENOME REANNOTATION</scope>
    <source>
        <strain evidence="1">A17</strain>
        <strain evidence="2 3">cv. Jemalong A17</strain>
    </source>
</reference>
<gene>
    <name evidence="1" type="ordered locus">MTR_6g472240</name>
</gene>
<protein>
    <submittedName>
        <fullName evidence="1 2">Uncharacterized protein</fullName>
    </submittedName>
</protein>
<sequence>MTVLMLQNVEMKVLSLQVLKGQQVDCLTLLHKDDSEASESISRGLQLQPFSPEILEGVVKPFATAFLFALSYEMSRGGGSHHKIRSKGNQLDIFHFVLTMPSAGEDLCLDYFCNDHEMSLLPKNAAKTVAILCSDIDIW</sequence>
<evidence type="ECO:0000313" key="3">
    <source>
        <dbReference type="Proteomes" id="UP000002051"/>
    </source>
</evidence>